<dbReference type="Gene3D" id="1.10.340.70">
    <property type="match status" value="1"/>
</dbReference>
<dbReference type="GO" id="GO:0006310">
    <property type="term" value="P:DNA recombination"/>
    <property type="evidence" value="ECO:0007669"/>
    <property type="project" value="UniProtKB-KW"/>
</dbReference>
<keyword evidence="7" id="KW-0548">Nucleotidyltransferase</keyword>
<keyword evidence="11" id="KW-0255">Endonuclease</keyword>
<dbReference type="AlphaFoldDB" id="A0A8C6KJR4"/>
<evidence type="ECO:0000256" key="13">
    <source>
        <dbReference type="ARBA" id="ARBA00022842"/>
    </source>
</evidence>
<sequence>MFHSPKREGPTVDTGTLSDHLYLQNQPRLLLPATLLSSDDSFTLSALIDSGCEQNLIDTNFASQCKFKAVPLSSPIRVSALDGNPLPLITHKTEPVKLIISGNHVETLSFLLFPIKQSPIVLGFNWLQRHNPSLNWHNLRVDSWSSFCHSSCLQSALLPNSAPFSQTEGETSDLSHVPDIYHDLNQVFNKHKASCLPPHRPYDCAIDLLPGAPLPSSRLYNISRPEREAMETYIKESLSAGLIRPSSSPLGAGFFFVSKKDGSLRPCIDYRGLNQISVRNKYPLPLISSTFDLMQNATVFTKLDLRNAYLVRIRQGDEWKTAFQTPLGHYEYLVMPFGLTNAPAVFQAMINDVLCDFINRFVFVYLDDILIFSDTLAEHHKHVRMVLQRLLENRLYVKAEKSEFHRSSITFLGYIFEGGQVRTDPDKIKAVLNWPTPENRKQLQRFLGFANFYRRFIKNYSQTASPLTALTSTKSKFEWTLEASHAFTALKNLFASAPILIQPDPQKQFILEVDASDTGAGAVLSQRSVHDGKLHPCAFYSRRLSPAERNYDVGDRELLAIKIALEEWRHWLEGSTHPVLVWTDHKNLSYLQSAKRLNSRQSRWSLFFSWFNLTISFRPGSKNTKPDALSHQFSAEEGSEPPAPILPLSCSVGAVTWDIENIVSQALKDEPDPGTGPTNRTYVPSTVRSKLIHWFHTAKFSCHPGTSRTIALISRRFWWPSLHKDVRDYVLACPACACNKTGNKPPSGLLQPLPISQRPWSHIALDFVTGLPPSKGMTTILTVIDRFSKACHLIPLRKLPTAFQTAQLLVKHVFRLHGIPQDVLSDRGPQFISQVWKQFCSALGSQVSLSSGYHPQTNGQTERMNQELEASLRCVTSSNPSDWSLFLPWVEYAHNSHVSSATGLSPFEVSLGYQPPLFPADEKDISVTSVHHHVRRCRRVWSVATSALNRTLEQNRKYADRRRAPAPVYVPGQKVWLSSLHVPLKSVSRKLSPRFLGPYEVLEVLSPVSVRLRLPPGLRVHPTFHVSQIKPVLSSPLCPPAAPPPPALLVDGHPAWLVRRIVDSRRRGRGLQYLVDWEGYGPEARSWVPRSFILHPGLISDFEASLPARGSGPPGGVR</sequence>
<dbReference type="InterPro" id="IPR043128">
    <property type="entry name" value="Rev_trsase/Diguanyl_cyclase"/>
</dbReference>
<dbReference type="InterPro" id="IPR000477">
    <property type="entry name" value="RT_dom"/>
</dbReference>
<dbReference type="InterPro" id="IPR036397">
    <property type="entry name" value="RNaseH_sf"/>
</dbReference>
<dbReference type="Ensembl" id="ENSNFUT00015005593.1">
    <property type="protein sequence ID" value="ENSNFUP00015005307.1"/>
    <property type="gene ID" value="ENSNFUG00015002654.1"/>
</dbReference>
<dbReference type="GO" id="GO:0004190">
    <property type="term" value="F:aspartic-type endopeptidase activity"/>
    <property type="evidence" value="ECO:0007669"/>
    <property type="project" value="UniProtKB-KW"/>
</dbReference>
<dbReference type="CDD" id="cd09274">
    <property type="entry name" value="RNase_HI_RT_Ty3"/>
    <property type="match status" value="1"/>
</dbReference>
<dbReference type="CDD" id="cd01647">
    <property type="entry name" value="RT_LTR"/>
    <property type="match status" value="1"/>
</dbReference>
<evidence type="ECO:0000256" key="6">
    <source>
        <dbReference type="ARBA" id="ARBA00022679"/>
    </source>
</evidence>
<dbReference type="Gene3D" id="2.40.70.10">
    <property type="entry name" value="Acid Proteases"/>
    <property type="match status" value="1"/>
</dbReference>
<dbReference type="Gene3D" id="2.40.50.40">
    <property type="match status" value="1"/>
</dbReference>
<dbReference type="Pfam" id="PF24626">
    <property type="entry name" value="SH3_Tf2-1"/>
    <property type="match status" value="1"/>
</dbReference>
<dbReference type="InterPro" id="IPR041588">
    <property type="entry name" value="Integrase_H2C2"/>
</dbReference>
<accession>A0A8C6KJR4</accession>
<dbReference type="PROSITE" id="PS50994">
    <property type="entry name" value="INTEGRASE"/>
    <property type="match status" value="1"/>
</dbReference>
<evidence type="ECO:0000256" key="3">
    <source>
        <dbReference type="ARBA" id="ARBA00012180"/>
    </source>
</evidence>
<dbReference type="InterPro" id="IPR056924">
    <property type="entry name" value="SH3_Tf2-1"/>
</dbReference>
<comment type="subcellular location">
    <subcellularLocation>
        <location evidence="1">Nucleus</location>
    </subcellularLocation>
</comment>
<dbReference type="Proteomes" id="UP000694548">
    <property type="component" value="Chromosome sgr05"/>
</dbReference>
<evidence type="ECO:0000313" key="23">
    <source>
        <dbReference type="Ensembl" id="ENSNFUP00015005307.1"/>
    </source>
</evidence>
<dbReference type="EC" id="3.1.26.4" evidence="3"/>
<dbReference type="Gene3D" id="3.10.20.370">
    <property type="match status" value="1"/>
</dbReference>
<dbReference type="PANTHER" id="PTHR37984">
    <property type="entry name" value="PROTEIN CBG26694"/>
    <property type="match status" value="1"/>
</dbReference>
<dbReference type="InterPro" id="IPR050951">
    <property type="entry name" value="Retrovirus_Pol_polyprotein"/>
</dbReference>
<keyword evidence="13" id="KW-0460">Magnesium</keyword>
<dbReference type="PANTHER" id="PTHR37984:SF5">
    <property type="entry name" value="PROTEIN NYNRIN-LIKE"/>
    <property type="match status" value="1"/>
</dbReference>
<dbReference type="SUPFAM" id="SSF56672">
    <property type="entry name" value="DNA/RNA polymerases"/>
    <property type="match status" value="1"/>
</dbReference>
<evidence type="ECO:0000256" key="15">
    <source>
        <dbReference type="ARBA" id="ARBA00022918"/>
    </source>
</evidence>
<dbReference type="GeneTree" id="ENSGT01060000248608"/>
<keyword evidence="18" id="KW-0233">DNA recombination</keyword>
<evidence type="ECO:0000256" key="5">
    <source>
        <dbReference type="ARBA" id="ARBA00022670"/>
    </source>
</evidence>
<evidence type="ECO:0000313" key="24">
    <source>
        <dbReference type="Proteomes" id="UP000694548"/>
    </source>
</evidence>
<dbReference type="GO" id="GO:0003887">
    <property type="term" value="F:DNA-directed DNA polymerase activity"/>
    <property type="evidence" value="ECO:0007669"/>
    <property type="project" value="UniProtKB-KW"/>
</dbReference>
<dbReference type="GO" id="GO:0003964">
    <property type="term" value="F:RNA-directed DNA polymerase activity"/>
    <property type="evidence" value="ECO:0007669"/>
    <property type="project" value="UniProtKB-KW"/>
</dbReference>
<dbReference type="Pfam" id="PF00665">
    <property type="entry name" value="rve"/>
    <property type="match status" value="1"/>
</dbReference>
<evidence type="ECO:0000256" key="16">
    <source>
        <dbReference type="ARBA" id="ARBA00022932"/>
    </source>
</evidence>
<keyword evidence="16" id="KW-0239">DNA-directed DNA polymerase</keyword>
<evidence type="ECO:0000256" key="12">
    <source>
        <dbReference type="ARBA" id="ARBA00022801"/>
    </source>
</evidence>
<dbReference type="EC" id="2.7.7.49" evidence="4"/>
<keyword evidence="8" id="KW-0540">Nuclease</keyword>
<dbReference type="FunFam" id="3.30.420.10:FF:000032">
    <property type="entry name" value="Retrovirus-related Pol polyprotein from transposon 297-like Protein"/>
    <property type="match status" value="1"/>
</dbReference>
<dbReference type="Pfam" id="PF17917">
    <property type="entry name" value="RT_RNaseH"/>
    <property type="match status" value="1"/>
</dbReference>
<evidence type="ECO:0000256" key="10">
    <source>
        <dbReference type="ARBA" id="ARBA00022750"/>
    </source>
</evidence>
<evidence type="ECO:0000259" key="22">
    <source>
        <dbReference type="PROSITE" id="PS50994"/>
    </source>
</evidence>
<dbReference type="SUPFAM" id="SSF54160">
    <property type="entry name" value="Chromo domain-like"/>
    <property type="match status" value="1"/>
</dbReference>
<name>A0A8C6KJR4_NOTFU</name>
<proteinExistence type="inferred from homology"/>
<dbReference type="InterPro" id="IPR023780">
    <property type="entry name" value="Chromo_domain"/>
</dbReference>
<protein>
    <recommendedName>
        <fullName evidence="19">Gypsy retrotransposon integrase-like protein 1</fullName>
        <ecNumber evidence="4">2.7.7.49</ecNumber>
        <ecNumber evidence="3">3.1.26.4</ecNumber>
    </recommendedName>
</protein>
<dbReference type="FunFam" id="3.30.70.270:FF:000020">
    <property type="entry name" value="Transposon Tf2-6 polyprotein-like Protein"/>
    <property type="match status" value="1"/>
</dbReference>
<keyword evidence="9" id="KW-0479">Metal-binding</keyword>
<dbReference type="SUPFAM" id="SSF53098">
    <property type="entry name" value="Ribonuclease H-like"/>
    <property type="match status" value="1"/>
</dbReference>
<reference evidence="23" key="1">
    <citation type="submission" date="2014-08" db="EMBL/GenBank/DDBJ databases">
        <authorList>
            <person name="Senf B."/>
            <person name="Petzold A."/>
            <person name="Downie B.R."/>
            <person name="Koch P."/>
            <person name="Platzer M."/>
        </authorList>
    </citation>
    <scope>NUCLEOTIDE SEQUENCE [LARGE SCALE GENOMIC DNA]</scope>
    <source>
        <strain evidence="23">GRZ</strain>
    </source>
</reference>
<dbReference type="GO" id="GO:0015074">
    <property type="term" value="P:DNA integration"/>
    <property type="evidence" value="ECO:0007669"/>
    <property type="project" value="UniProtKB-KW"/>
</dbReference>
<keyword evidence="6" id="KW-0808">Transferase</keyword>
<keyword evidence="17" id="KW-0238">DNA-binding</keyword>
<evidence type="ECO:0000256" key="8">
    <source>
        <dbReference type="ARBA" id="ARBA00022722"/>
    </source>
</evidence>
<dbReference type="GO" id="GO:0004523">
    <property type="term" value="F:RNA-DNA hybrid ribonuclease activity"/>
    <property type="evidence" value="ECO:0007669"/>
    <property type="project" value="UniProtKB-EC"/>
</dbReference>
<organism evidence="23 24">
    <name type="scientific">Nothobranchius furzeri</name>
    <name type="common">Turquoise killifish</name>
    <dbReference type="NCBI Taxonomy" id="105023"/>
    <lineage>
        <taxon>Eukaryota</taxon>
        <taxon>Metazoa</taxon>
        <taxon>Chordata</taxon>
        <taxon>Craniata</taxon>
        <taxon>Vertebrata</taxon>
        <taxon>Euteleostomi</taxon>
        <taxon>Actinopterygii</taxon>
        <taxon>Neopterygii</taxon>
        <taxon>Teleostei</taxon>
        <taxon>Neoteleostei</taxon>
        <taxon>Acanthomorphata</taxon>
        <taxon>Ovalentaria</taxon>
        <taxon>Atherinomorphae</taxon>
        <taxon>Cyprinodontiformes</taxon>
        <taxon>Nothobranchiidae</taxon>
        <taxon>Nothobranchius</taxon>
    </lineage>
</organism>
<dbReference type="GO" id="GO:0006508">
    <property type="term" value="P:proteolysis"/>
    <property type="evidence" value="ECO:0007669"/>
    <property type="project" value="UniProtKB-KW"/>
</dbReference>
<dbReference type="Gene3D" id="3.10.10.10">
    <property type="entry name" value="HIV Type 1 Reverse Transcriptase, subunit A, domain 1"/>
    <property type="match status" value="1"/>
</dbReference>
<evidence type="ECO:0000259" key="21">
    <source>
        <dbReference type="PROSITE" id="PS50878"/>
    </source>
</evidence>
<dbReference type="InterPro" id="IPR012337">
    <property type="entry name" value="RNaseH-like_sf"/>
</dbReference>
<evidence type="ECO:0000256" key="19">
    <source>
        <dbReference type="ARBA" id="ARBA00039658"/>
    </source>
</evidence>
<evidence type="ECO:0000256" key="17">
    <source>
        <dbReference type="ARBA" id="ARBA00023125"/>
    </source>
</evidence>
<dbReference type="InterPro" id="IPR041373">
    <property type="entry name" value="RT_RNaseH"/>
</dbReference>
<dbReference type="Pfam" id="PF00078">
    <property type="entry name" value="RVT_1"/>
    <property type="match status" value="1"/>
</dbReference>
<dbReference type="InterPro" id="IPR000953">
    <property type="entry name" value="Chromo/chromo_shadow_dom"/>
</dbReference>
<keyword evidence="15" id="KW-0695">RNA-directed DNA polymerase</keyword>
<feature type="domain" description="Integrase catalytic" evidence="22">
    <location>
        <begin position="755"/>
        <end position="914"/>
    </location>
</feature>
<dbReference type="Pfam" id="PF17921">
    <property type="entry name" value="Integrase_H2C2"/>
    <property type="match status" value="1"/>
</dbReference>
<dbReference type="FunFam" id="3.10.20.370:FF:000003">
    <property type="entry name" value="Transposon Tf2-6 polyprotein"/>
    <property type="match status" value="1"/>
</dbReference>
<feature type="domain" description="Chromo" evidence="20">
    <location>
        <begin position="1056"/>
        <end position="1114"/>
    </location>
</feature>
<evidence type="ECO:0000256" key="7">
    <source>
        <dbReference type="ARBA" id="ARBA00022695"/>
    </source>
</evidence>
<dbReference type="GO" id="GO:0005634">
    <property type="term" value="C:nucleus"/>
    <property type="evidence" value="ECO:0007669"/>
    <property type="project" value="UniProtKB-SubCell"/>
</dbReference>
<evidence type="ECO:0000256" key="1">
    <source>
        <dbReference type="ARBA" id="ARBA00004123"/>
    </source>
</evidence>
<keyword evidence="12" id="KW-0378">Hydrolase</keyword>
<evidence type="ECO:0000259" key="20">
    <source>
        <dbReference type="PROSITE" id="PS50013"/>
    </source>
</evidence>
<evidence type="ECO:0000256" key="4">
    <source>
        <dbReference type="ARBA" id="ARBA00012493"/>
    </source>
</evidence>
<dbReference type="PROSITE" id="PS50013">
    <property type="entry name" value="CHROMO_2"/>
    <property type="match status" value="1"/>
</dbReference>
<dbReference type="SUPFAM" id="SSF50630">
    <property type="entry name" value="Acid proteases"/>
    <property type="match status" value="1"/>
</dbReference>
<keyword evidence="5" id="KW-0645">Protease</keyword>
<dbReference type="CDD" id="cd00303">
    <property type="entry name" value="retropepsin_like"/>
    <property type="match status" value="1"/>
</dbReference>
<dbReference type="InterPro" id="IPR043502">
    <property type="entry name" value="DNA/RNA_pol_sf"/>
</dbReference>
<dbReference type="InterPro" id="IPR021109">
    <property type="entry name" value="Peptidase_aspartic_dom_sf"/>
</dbReference>
<reference evidence="23" key="3">
    <citation type="submission" date="2025-09" db="UniProtKB">
        <authorList>
            <consortium name="Ensembl"/>
        </authorList>
    </citation>
    <scope>IDENTIFICATION</scope>
</reference>
<evidence type="ECO:0000256" key="18">
    <source>
        <dbReference type="ARBA" id="ARBA00023172"/>
    </source>
</evidence>
<dbReference type="PROSITE" id="PS50878">
    <property type="entry name" value="RT_POL"/>
    <property type="match status" value="1"/>
</dbReference>
<dbReference type="GO" id="GO:0046872">
    <property type="term" value="F:metal ion binding"/>
    <property type="evidence" value="ECO:0007669"/>
    <property type="project" value="UniProtKB-KW"/>
</dbReference>
<dbReference type="Gene3D" id="3.30.70.270">
    <property type="match status" value="2"/>
</dbReference>
<comment type="similarity">
    <text evidence="2">Belongs to the beta type-B retroviral polymerase family. HERV class-II K(HML-2) pol subfamily.</text>
</comment>
<reference evidence="23" key="2">
    <citation type="submission" date="2025-08" db="UniProtKB">
        <authorList>
            <consortium name="Ensembl"/>
        </authorList>
    </citation>
    <scope>IDENTIFICATION</scope>
</reference>
<dbReference type="Pfam" id="PF00385">
    <property type="entry name" value="Chromo"/>
    <property type="match status" value="1"/>
</dbReference>
<dbReference type="InterPro" id="IPR001584">
    <property type="entry name" value="Integrase_cat-core"/>
</dbReference>
<evidence type="ECO:0000256" key="2">
    <source>
        <dbReference type="ARBA" id="ARBA00010879"/>
    </source>
</evidence>
<keyword evidence="10" id="KW-0064">Aspartyl protease</keyword>
<evidence type="ECO:0000256" key="9">
    <source>
        <dbReference type="ARBA" id="ARBA00022723"/>
    </source>
</evidence>
<dbReference type="SMART" id="SM00298">
    <property type="entry name" value="CHROMO"/>
    <property type="match status" value="1"/>
</dbReference>
<keyword evidence="24" id="KW-1185">Reference proteome</keyword>
<evidence type="ECO:0000256" key="11">
    <source>
        <dbReference type="ARBA" id="ARBA00022759"/>
    </source>
</evidence>
<dbReference type="Gene3D" id="3.30.420.10">
    <property type="entry name" value="Ribonuclease H-like superfamily/Ribonuclease H"/>
    <property type="match status" value="1"/>
</dbReference>
<feature type="domain" description="Reverse transcriptase" evidence="21">
    <location>
        <begin position="238"/>
        <end position="416"/>
    </location>
</feature>
<keyword evidence="14" id="KW-0229">DNA integration</keyword>
<dbReference type="InterPro" id="IPR016197">
    <property type="entry name" value="Chromo-like_dom_sf"/>
</dbReference>
<dbReference type="GO" id="GO:0003677">
    <property type="term" value="F:DNA binding"/>
    <property type="evidence" value="ECO:0007669"/>
    <property type="project" value="UniProtKB-KW"/>
</dbReference>
<evidence type="ECO:0000256" key="14">
    <source>
        <dbReference type="ARBA" id="ARBA00022908"/>
    </source>
</evidence>